<proteinExistence type="predicted"/>
<evidence type="ECO:0000313" key="2">
    <source>
        <dbReference type="EMBL" id="PAA71293.1"/>
    </source>
</evidence>
<dbReference type="Pfam" id="PF25794">
    <property type="entry name" value="SACS"/>
    <property type="match status" value="2"/>
</dbReference>
<evidence type="ECO:0000259" key="1">
    <source>
        <dbReference type="Pfam" id="PF25794"/>
    </source>
</evidence>
<dbReference type="PANTHER" id="PTHR15600:SF42">
    <property type="entry name" value="SACSIN"/>
    <property type="match status" value="1"/>
</dbReference>
<dbReference type="STRING" id="282301.A0A267FC70"/>
<feature type="domain" description="Sacsin/Nov" evidence="1">
    <location>
        <begin position="1068"/>
        <end position="1299"/>
    </location>
</feature>
<dbReference type="OrthoDB" id="1262810at2759"/>
<name>A0A267FC70_9PLAT</name>
<dbReference type="PANTHER" id="PTHR15600">
    <property type="entry name" value="SACSIN"/>
    <property type="match status" value="1"/>
</dbReference>
<protein>
    <recommendedName>
        <fullName evidence="1">Sacsin/Nov domain-containing protein</fullName>
    </recommendedName>
</protein>
<dbReference type="EMBL" id="NIVC01001175">
    <property type="protein sequence ID" value="PAA71293.1"/>
    <property type="molecule type" value="Genomic_DNA"/>
</dbReference>
<feature type="non-terminal residue" evidence="2">
    <location>
        <position position="1762"/>
    </location>
</feature>
<dbReference type="Proteomes" id="UP000215902">
    <property type="component" value="Unassembled WGS sequence"/>
</dbReference>
<dbReference type="NCBIfam" id="NF047352">
    <property type="entry name" value="P_loop_sacsin"/>
    <property type="match status" value="2"/>
</dbReference>
<dbReference type="InterPro" id="IPR052972">
    <property type="entry name" value="Sacsin_chaperone_reg"/>
</dbReference>
<reference evidence="2 3" key="1">
    <citation type="submission" date="2017-06" db="EMBL/GenBank/DDBJ databases">
        <title>A platform for efficient transgenesis in Macrostomum lignano, a flatworm model organism for stem cell research.</title>
        <authorList>
            <person name="Berezikov E."/>
        </authorList>
    </citation>
    <scope>NUCLEOTIDE SEQUENCE [LARGE SCALE GENOMIC DNA]</scope>
    <source>
        <strain evidence="2">DV1</strain>
        <tissue evidence="2">Whole organism</tissue>
    </source>
</reference>
<comment type="caution">
    <text evidence="2">The sequence shown here is derived from an EMBL/GenBank/DDBJ whole genome shotgun (WGS) entry which is preliminary data.</text>
</comment>
<organism evidence="2 3">
    <name type="scientific">Macrostomum lignano</name>
    <dbReference type="NCBI Taxonomy" id="282301"/>
    <lineage>
        <taxon>Eukaryota</taxon>
        <taxon>Metazoa</taxon>
        <taxon>Spiralia</taxon>
        <taxon>Lophotrochozoa</taxon>
        <taxon>Platyhelminthes</taxon>
        <taxon>Rhabditophora</taxon>
        <taxon>Macrostomorpha</taxon>
        <taxon>Macrostomida</taxon>
        <taxon>Macrostomidae</taxon>
        <taxon>Macrostomum</taxon>
    </lineage>
</organism>
<sequence>MAQTSDGLRLRGQSEPLTRRLKRLLDEYSDGLAVPKELLQNADDAGATEVTLLYDCRENSDWRGSESLLDPAMADYQGRALWAFNNATFSDEDFDNILQLSGATKLEKTAKVGRFGLGFNSVYNLTDVPQILSRHRMLILDPHGERRGEGYLEAVYASHGDRDTGVELDFQAQPSLLDRYANQFAPFAGVSGCNLQADEGNFAGTLLRLPLRTEAQAAKSKICDRVYSDSEIRGLLRLVAEQADTMLLFTQTVRTFRCLFLPSNATDPSNQAQLVFCVHKSPLKYFQRHAIALPPLPISGMSQADQEFAAQSSILKVAEALIESATQGRPGQNQAHRCQATVEVEVQLGDSAYDQFQISTVASTRVWLVCAAVGTGQSLAVALEQRRLGLAPVGAVALPIEQSHRIVPLSRDTQPASLLFCFLPLPVENPFPVMLNASFSVTSSRRHLNEVTVDEKQGVWNLGEWNRVLLTDVICPAYIDALKILSGMSLVNAEISQELWPRFDRATQSVWRPLIEKFYASMLDGQTPIFHTSAGWKSFGHTVFLDPSILSLGGISDCLSRLATGLVGQHEGVASLTDGVRRTVEQLGLTNKILQRQWSGETLLLNLVPNMSRLWQSGYSEDCFRALKFMLDVISGGGNADWSSTSKIVTQSVVNQLKQSYCIPNVGNALCQPLQILDSSCQAARLFEINANVFPHGDLQTPDRLRALRTVGLRADLSGAELLSRAQSVAALSEPQRTERTVLLLSYLDSFRSRFSNQPIGQLRNVAFLPALKKLNNSCLVRLSYQYPKTQLFQPCQLFDASCKDLVSASYLILDETVLRDVASSSRQDLLAQIGVLNVSYVANEVAWQQLVALAGTQAGNEETLRVSRCVYRHLSAQISSGYLNANSVLCMVNQTPNIIWSPSGFIRAAQVSLSRSDAGFEPFLHVLPSELCDIQCESFFRASGVNEKFTASHFAGVLKLISQRSFSAPLTPGDLDLSLKILDQIGRRQDEALATESLLAPDHSRILRPCTQLCFNNLPWMQSVQLPNETFFCHENISFGLCQKLGIPNQRESMLAQAMQPLPFGQHEDLTTRLQNIISGYPLGIELFKELIQNADDAGASKISFIIDRRHHGTEKVLSDSWKELQGPALLVYNDSTFSDADIEGIQNLGLGSKQDDAWKAGQYGIGFNCVYNITDAPSFLSDGKIFCVMDPHCRYMPGANLASPGGMFKNFERMKDTFRDVFAGYCPESLKQTGGTVFRLPLRTVNPAKKSRICERSVSADDIKQLFDEFKNELGRTALFLLNIREVQLSEVSADNKLTTVFAAKLEVENVSGCFDNYKEACETASQQLRSRGAQLSRIPVSSVTYELTVSGTGTNFKQRWLVFQKLGGLLDHMPAQLQQQVASRKWRILPKTGVAAPISMTETCKVEGHVYCLLPLPVPTALPVHVNGHFIMDPSRRSLWKADGAVDVKEQWNQVLATQLLPDCYGSLLEAAKAVYPNVQSVHHFYSLLPEYHASNQTLWGQHAKLVFQNAFRFRWAIFPVHSVLRMQLKWLPLAQSSGDVSGSAAFLSPYNLTEYLQNILSKLRFPIMVPDHVGLRQSLESSQLEFSPVADAVSICAFLRGPACKQLRDSLPSDVSTSSFQTPEAVVSLLAYLLDELQDEVQHLIGVPLNLGAGNRLSEFNNGSTPLFLTQFHDLFSHSEAKHEFVHKKFLSKLDSKTQNYLIQEQLCKKFQLMDFRTLLHREHAAICRIDTAFLTNSEFGMEAEFLKQWLNRVWEFL</sequence>
<accession>A0A267FC70</accession>
<evidence type="ECO:0000313" key="3">
    <source>
        <dbReference type="Proteomes" id="UP000215902"/>
    </source>
</evidence>
<dbReference type="InterPro" id="IPR058210">
    <property type="entry name" value="SACS/Nov_dom"/>
</dbReference>
<gene>
    <name evidence="2" type="ORF">BOX15_Mlig027912g1</name>
</gene>
<dbReference type="InterPro" id="IPR036890">
    <property type="entry name" value="HATPase_C_sf"/>
</dbReference>
<feature type="domain" description="Sacsin/Nov" evidence="1">
    <location>
        <begin position="15"/>
        <end position="271"/>
    </location>
</feature>
<keyword evidence="3" id="KW-1185">Reference proteome</keyword>
<dbReference type="SUPFAM" id="SSF55874">
    <property type="entry name" value="ATPase domain of HSP90 chaperone/DNA topoisomerase II/histidine kinase"/>
    <property type="match status" value="2"/>
</dbReference>
<dbReference type="GO" id="GO:0030544">
    <property type="term" value="F:Hsp70 protein binding"/>
    <property type="evidence" value="ECO:0007669"/>
    <property type="project" value="TreeGrafter"/>
</dbReference>